<name>A0A1E3X9H0_9BACT</name>
<protein>
    <recommendedName>
        <fullName evidence="3">RNA-directed DNA polymerase</fullName>
    </recommendedName>
</protein>
<reference evidence="1 2" key="1">
    <citation type="submission" date="2016-07" db="EMBL/GenBank/DDBJ databases">
        <title>Draft genome of Scalindua rubra, obtained from a brine-seawater interface in the Red Sea, sheds light on salt adaptation in anammox bacteria.</title>
        <authorList>
            <person name="Speth D.R."/>
            <person name="Lagkouvardos I."/>
            <person name="Wang Y."/>
            <person name="Qian P.-Y."/>
            <person name="Dutilh B.E."/>
            <person name="Jetten M.S."/>
        </authorList>
    </citation>
    <scope>NUCLEOTIDE SEQUENCE [LARGE SCALE GENOMIC DNA]</scope>
    <source>
        <strain evidence="1">BSI-1</strain>
    </source>
</reference>
<dbReference type="Proteomes" id="UP000094056">
    <property type="component" value="Unassembled WGS sequence"/>
</dbReference>
<evidence type="ECO:0008006" key="3">
    <source>
        <dbReference type="Google" id="ProtNLM"/>
    </source>
</evidence>
<proteinExistence type="predicted"/>
<evidence type="ECO:0000313" key="1">
    <source>
        <dbReference type="EMBL" id="ODS32262.1"/>
    </source>
</evidence>
<sequence length="105" mass="12371">MRESYKRCKANGGSAGVDGMTFEDVEIYGVDKFLAEIIEELEDKTYKPQPILRVYIPKANGKTRQSWVKREYYWHLLYPLYVCAKHLRVWKLPVEINLSLLFSLL</sequence>
<organism evidence="1 2">
    <name type="scientific">Candidatus Scalindua rubra</name>
    <dbReference type="NCBI Taxonomy" id="1872076"/>
    <lineage>
        <taxon>Bacteria</taxon>
        <taxon>Pseudomonadati</taxon>
        <taxon>Planctomycetota</taxon>
        <taxon>Candidatus Brocadiia</taxon>
        <taxon>Candidatus Brocadiales</taxon>
        <taxon>Candidatus Scalinduaceae</taxon>
        <taxon>Candidatus Scalindua</taxon>
    </lineage>
</organism>
<accession>A0A1E3X9H0</accession>
<comment type="caution">
    <text evidence="1">The sequence shown here is derived from an EMBL/GenBank/DDBJ whole genome shotgun (WGS) entry which is preliminary data.</text>
</comment>
<dbReference type="EMBL" id="MAYW01000070">
    <property type="protein sequence ID" value="ODS32262.1"/>
    <property type="molecule type" value="Genomic_DNA"/>
</dbReference>
<dbReference type="AlphaFoldDB" id="A0A1E3X9H0"/>
<dbReference type="PATRIC" id="fig|1872076.5.peg.3087"/>
<evidence type="ECO:0000313" key="2">
    <source>
        <dbReference type="Proteomes" id="UP000094056"/>
    </source>
</evidence>
<gene>
    <name evidence="1" type="ORF">SCARUB_02611</name>
</gene>